<dbReference type="EMBL" id="AMQN01008482">
    <property type="status" value="NOT_ANNOTATED_CDS"/>
    <property type="molecule type" value="Genomic_DNA"/>
</dbReference>
<feature type="compositionally biased region" description="Basic and acidic residues" evidence="1">
    <location>
        <begin position="1"/>
        <end position="11"/>
    </location>
</feature>
<feature type="compositionally biased region" description="Basic and acidic residues" evidence="1">
    <location>
        <begin position="313"/>
        <end position="342"/>
    </location>
</feature>
<reference evidence="3" key="3">
    <citation type="submission" date="2015-06" db="UniProtKB">
        <authorList>
            <consortium name="EnsemblMetazoa"/>
        </authorList>
    </citation>
    <scope>IDENTIFICATION</scope>
</reference>
<accession>R7UHS1</accession>
<protein>
    <submittedName>
        <fullName evidence="2 3">Uncharacterized protein</fullName>
    </submittedName>
</protein>
<keyword evidence="4" id="KW-1185">Reference proteome</keyword>
<dbReference type="EMBL" id="KB303236">
    <property type="protein sequence ID" value="ELU03353.1"/>
    <property type="molecule type" value="Genomic_DNA"/>
</dbReference>
<dbReference type="Proteomes" id="UP000014760">
    <property type="component" value="Unassembled WGS sequence"/>
</dbReference>
<evidence type="ECO:0000313" key="4">
    <source>
        <dbReference type="Proteomes" id="UP000014760"/>
    </source>
</evidence>
<dbReference type="EnsemblMetazoa" id="CapteT190588">
    <property type="protein sequence ID" value="CapteP190588"/>
    <property type="gene ID" value="CapteG190588"/>
</dbReference>
<proteinExistence type="predicted"/>
<evidence type="ECO:0000256" key="1">
    <source>
        <dbReference type="SAM" id="MobiDB-lite"/>
    </source>
</evidence>
<evidence type="ECO:0000313" key="2">
    <source>
        <dbReference type="EMBL" id="ELU03353.1"/>
    </source>
</evidence>
<evidence type="ECO:0000313" key="3">
    <source>
        <dbReference type="EnsemblMetazoa" id="CapteP190588"/>
    </source>
</evidence>
<reference evidence="4" key="1">
    <citation type="submission" date="2012-12" db="EMBL/GenBank/DDBJ databases">
        <authorList>
            <person name="Hellsten U."/>
            <person name="Grimwood J."/>
            <person name="Chapman J.A."/>
            <person name="Shapiro H."/>
            <person name="Aerts A."/>
            <person name="Otillar R.P."/>
            <person name="Terry A.Y."/>
            <person name="Boore J.L."/>
            <person name="Simakov O."/>
            <person name="Marletaz F."/>
            <person name="Cho S.-J."/>
            <person name="Edsinger-Gonzales E."/>
            <person name="Havlak P."/>
            <person name="Kuo D.-H."/>
            <person name="Larsson T."/>
            <person name="Lv J."/>
            <person name="Arendt D."/>
            <person name="Savage R."/>
            <person name="Osoegawa K."/>
            <person name="de Jong P."/>
            <person name="Lindberg D.R."/>
            <person name="Seaver E.C."/>
            <person name="Weisblat D.A."/>
            <person name="Putnam N.H."/>
            <person name="Grigoriev I.V."/>
            <person name="Rokhsar D.S."/>
        </authorList>
    </citation>
    <scope>NUCLEOTIDE SEQUENCE</scope>
    <source>
        <strain evidence="4">I ESC-2004</strain>
    </source>
</reference>
<feature type="region of interest" description="Disordered" evidence="1">
    <location>
        <begin position="1"/>
        <end position="21"/>
    </location>
</feature>
<sequence>MDIKDQTSYDHRGRKNKNGTRMTKVRFNDRTIIKTNSREKPPRKKAQCVHNEMRSNIISEFEVNEIELQDHSTKYEEEMNRKLRGNNPTERCHMRSTDLQKTLVSAGQTTTWTKCKGKSNNKPEIDMGTWIKDQRRGPQNGELSHEVKYGDKENATKSTTTDAMSTFKIRKYDHCGNGQNKPKTIDSNHCKLQKTTDEIKMDIEQLNESYELNICPNEVHKDEVNANVDVSVRISSVCPGIRIHGTTDSKTWLKRIRGITRIAMAADSWRKRRKGVTGSGERNQTVCHLLSYTVPKENDEKDFHSNFATSRVQSDENAKETPYHDNKGKDAEVEHDAIGRHN</sequence>
<feature type="region of interest" description="Disordered" evidence="1">
    <location>
        <begin position="307"/>
        <end position="342"/>
    </location>
</feature>
<organism evidence="2">
    <name type="scientific">Capitella teleta</name>
    <name type="common">Polychaete worm</name>
    <dbReference type="NCBI Taxonomy" id="283909"/>
    <lineage>
        <taxon>Eukaryota</taxon>
        <taxon>Metazoa</taxon>
        <taxon>Spiralia</taxon>
        <taxon>Lophotrochozoa</taxon>
        <taxon>Annelida</taxon>
        <taxon>Polychaeta</taxon>
        <taxon>Sedentaria</taxon>
        <taxon>Scolecida</taxon>
        <taxon>Capitellidae</taxon>
        <taxon>Capitella</taxon>
    </lineage>
</organism>
<dbReference type="AlphaFoldDB" id="R7UHS1"/>
<reference evidence="2 4" key="2">
    <citation type="journal article" date="2013" name="Nature">
        <title>Insights into bilaterian evolution from three spiralian genomes.</title>
        <authorList>
            <person name="Simakov O."/>
            <person name="Marletaz F."/>
            <person name="Cho S.J."/>
            <person name="Edsinger-Gonzales E."/>
            <person name="Havlak P."/>
            <person name="Hellsten U."/>
            <person name="Kuo D.H."/>
            <person name="Larsson T."/>
            <person name="Lv J."/>
            <person name="Arendt D."/>
            <person name="Savage R."/>
            <person name="Osoegawa K."/>
            <person name="de Jong P."/>
            <person name="Grimwood J."/>
            <person name="Chapman J.A."/>
            <person name="Shapiro H."/>
            <person name="Aerts A."/>
            <person name="Otillar R.P."/>
            <person name="Terry A.Y."/>
            <person name="Boore J.L."/>
            <person name="Grigoriev I.V."/>
            <person name="Lindberg D.R."/>
            <person name="Seaver E.C."/>
            <person name="Weisblat D.A."/>
            <person name="Putnam N.H."/>
            <person name="Rokhsar D.S."/>
        </authorList>
    </citation>
    <scope>NUCLEOTIDE SEQUENCE</scope>
    <source>
        <strain evidence="2 4">I ESC-2004</strain>
    </source>
</reference>
<dbReference type="HOGENOM" id="CLU_811966_0_0_1"/>
<name>R7UHS1_CAPTE</name>
<gene>
    <name evidence="2" type="ORF">CAPTEDRAFT_190588</name>
</gene>